<evidence type="ECO:0000313" key="3">
    <source>
        <dbReference type="Proteomes" id="UP001218638"/>
    </source>
</evidence>
<dbReference type="AlphaFoldDB" id="A0AAE9ZTV8"/>
<dbReference type="Proteomes" id="UP001218638">
    <property type="component" value="Chromosome"/>
</dbReference>
<evidence type="ECO:0000256" key="1">
    <source>
        <dbReference type="SAM" id="SignalP"/>
    </source>
</evidence>
<gene>
    <name evidence="2" type="ORF">PXH66_12790</name>
</gene>
<dbReference type="RefSeq" id="WP_330928558.1">
    <property type="nucleotide sequence ID" value="NZ_CP119075.1"/>
</dbReference>
<sequence>MPNFPRFRPRLAYPFRRYGRALAIFTLLSAGISSSNPGFAQSVEYRVKAAFIFNFARFVEWPPSASNQHTPIDLAIWAPDEPYEVIAAALADKVVGKRKVRVGRFNPDGPMPHILFVHDAQEPIPQGLQRRLVAAHVLVVGQSTDFAAKYGIIGLVPRGDSLRFQINLHAAERSGLRLSGQLARLAEIVKDQP</sequence>
<feature type="signal peptide" evidence="1">
    <location>
        <begin position="1"/>
        <end position="40"/>
    </location>
</feature>
<protein>
    <submittedName>
        <fullName evidence="2">YfiR family protein</fullName>
    </submittedName>
</protein>
<organism evidence="2 3">
    <name type="scientific">Synoicihabitans lomoniglobus</name>
    <dbReference type="NCBI Taxonomy" id="2909285"/>
    <lineage>
        <taxon>Bacteria</taxon>
        <taxon>Pseudomonadati</taxon>
        <taxon>Verrucomicrobiota</taxon>
        <taxon>Opitutia</taxon>
        <taxon>Opitutales</taxon>
        <taxon>Opitutaceae</taxon>
        <taxon>Synoicihabitans</taxon>
    </lineage>
</organism>
<feature type="chain" id="PRO_5042263868" evidence="1">
    <location>
        <begin position="41"/>
        <end position="193"/>
    </location>
</feature>
<dbReference type="Pfam" id="PF13689">
    <property type="entry name" value="DUF4154"/>
    <property type="match status" value="1"/>
</dbReference>
<evidence type="ECO:0000313" key="2">
    <source>
        <dbReference type="EMBL" id="WED63206.1"/>
    </source>
</evidence>
<dbReference type="InterPro" id="IPR025293">
    <property type="entry name" value="YfiR/HmsC-like"/>
</dbReference>
<reference evidence="2" key="1">
    <citation type="submission" date="2023-03" db="EMBL/GenBank/DDBJ databases">
        <title>Lomoglobus Profundus gen. nov., sp. nov., a novel member of the phylum Verrucomicrobia, isolated from deep-marine sediment of South China Sea.</title>
        <authorList>
            <person name="Ahmad T."/>
            <person name="Ishaq S.E."/>
            <person name="Wang F."/>
        </authorList>
    </citation>
    <scope>NUCLEOTIDE SEQUENCE</scope>
    <source>
        <strain evidence="2">LMO-M01</strain>
    </source>
</reference>
<accession>A0AAE9ZTV8</accession>
<name>A0AAE9ZTV8_9BACT</name>
<dbReference type="EMBL" id="CP119075">
    <property type="protein sequence ID" value="WED63206.1"/>
    <property type="molecule type" value="Genomic_DNA"/>
</dbReference>
<proteinExistence type="predicted"/>
<keyword evidence="1" id="KW-0732">Signal</keyword>
<dbReference type="KEGG" id="slom:PXH66_12790"/>
<keyword evidence="3" id="KW-1185">Reference proteome</keyword>